<organism evidence="1 2">
    <name type="scientific">Novosphingobium panipatense</name>
    <dbReference type="NCBI Taxonomy" id="428991"/>
    <lineage>
        <taxon>Bacteria</taxon>
        <taxon>Pseudomonadati</taxon>
        <taxon>Pseudomonadota</taxon>
        <taxon>Alphaproteobacteria</taxon>
        <taxon>Sphingomonadales</taxon>
        <taxon>Sphingomonadaceae</taxon>
        <taxon>Novosphingobium</taxon>
    </lineage>
</organism>
<dbReference type="EMBL" id="FXUI01000003">
    <property type="protein sequence ID" value="SMP62339.1"/>
    <property type="molecule type" value="Genomic_DNA"/>
</dbReference>
<dbReference type="PANTHER" id="PTHR36439:SF1">
    <property type="entry name" value="DUF1697 DOMAIN-CONTAINING PROTEIN"/>
    <property type="match status" value="1"/>
</dbReference>
<name>A0ABY1Q8Z0_9SPHN</name>
<dbReference type="PIRSF" id="PIRSF008502">
    <property type="entry name" value="UCP008502"/>
    <property type="match status" value="1"/>
</dbReference>
<dbReference type="PANTHER" id="PTHR36439">
    <property type="entry name" value="BLL4334 PROTEIN"/>
    <property type="match status" value="1"/>
</dbReference>
<evidence type="ECO:0000313" key="1">
    <source>
        <dbReference type="EMBL" id="SMP62339.1"/>
    </source>
</evidence>
<gene>
    <name evidence="1" type="ORF">SAMN06296065_103464</name>
</gene>
<dbReference type="SUPFAM" id="SSF160379">
    <property type="entry name" value="SP0830-like"/>
    <property type="match status" value="1"/>
</dbReference>
<protein>
    <submittedName>
        <fullName evidence="1">Uncharacterized conserved protein, DUF1697 family</fullName>
    </submittedName>
</protein>
<dbReference type="Proteomes" id="UP001157910">
    <property type="component" value="Unassembled WGS sequence"/>
</dbReference>
<dbReference type="Pfam" id="PF08002">
    <property type="entry name" value="DUF1697"/>
    <property type="match status" value="1"/>
</dbReference>
<dbReference type="InterPro" id="IPR012545">
    <property type="entry name" value="DUF1697"/>
</dbReference>
<evidence type="ECO:0000313" key="2">
    <source>
        <dbReference type="Proteomes" id="UP001157910"/>
    </source>
</evidence>
<sequence>MTRYCAFFAAINVGGNRLTMADLRYAFEREEFENVETVVASGNVLFDFDERPTEGLEELFAYMMKDRFDMTTFAAVRTREEVRSAVEDNPFTGIGQDHFVHTLFLERDADPEHFDRMVADHSGRGPEKIALGPRCLYIDYVDGVGGSKLTSAFIERRLGCRGTARNVRSLARIHSKMG</sequence>
<dbReference type="Gene3D" id="3.30.70.1280">
    <property type="entry name" value="SP0830-like domains"/>
    <property type="match status" value="1"/>
</dbReference>
<accession>A0ABY1Q8Z0</accession>
<dbReference type="RefSeq" id="WP_103729413.1">
    <property type="nucleotide sequence ID" value="NZ_FXUI01000003.1"/>
</dbReference>
<proteinExistence type="predicted"/>
<comment type="caution">
    <text evidence="1">The sequence shown here is derived from an EMBL/GenBank/DDBJ whole genome shotgun (WGS) entry which is preliminary data.</text>
</comment>
<keyword evidence="2" id="KW-1185">Reference proteome</keyword>
<reference evidence="1 2" key="1">
    <citation type="submission" date="2017-05" db="EMBL/GenBank/DDBJ databases">
        <authorList>
            <person name="Varghese N."/>
            <person name="Submissions S."/>
        </authorList>
    </citation>
    <scope>NUCLEOTIDE SEQUENCE [LARGE SCALE GENOMIC DNA]</scope>
    <source>
        <strain evidence="1 2">SM16</strain>
    </source>
</reference>